<dbReference type="SMR" id="A0A1W2P8A2"/>
<dbReference type="VEuPathDB" id="HostDB:ENSMUSG00000012123"/>
<sequence length="81" mass="8836">MREQRRGFRARLAQVLTGLGGRRKRKGKISKEARLQDRPWGSQSCPDLAQGQGSTNDVSLKGASPQGDKEDGRDSWVAGPS</sequence>
<name>A0A1W2P8A2_MOUSE</name>
<dbReference type="AlphaFoldDB" id="A0A1W2P8A2"/>
<feature type="region of interest" description="Disordered" evidence="1">
    <location>
        <begin position="19"/>
        <end position="81"/>
    </location>
</feature>
<reference evidence="2" key="4">
    <citation type="submission" date="2025-09" db="UniProtKB">
        <authorList>
            <consortium name="Ensembl"/>
        </authorList>
    </citation>
    <scope>IDENTIFICATION</scope>
    <source>
        <strain evidence="2">C57BL/6J</strain>
    </source>
</reference>
<keyword evidence="4" id="KW-1185">Reference proteome</keyword>
<dbReference type="Ensembl" id="ENSMUST00000219402.3">
    <property type="protein sequence ID" value="ENSMUSP00000152001.3"/>
    <property type="gene ID" value="ENSMUSG00000012123.18"/>
</dbReference>
<evidence type="ECO:0000313" key="4">
    <source>
        <dbReference type="Proteomes" id="UP000000589"/>
    </source>
</evidence>
<reference evidence="2 4" key="2">
    <citation type="journal article" date="2011" name="PLoS Biol.">
        <title>Modernizing reference genome assemblies.</title>
        <authorList>
            <person name="Church D.M."/>
            <person name="Schneider V.A."/>
            <person name="Graves T."/>
            <person name="Auger K."/>
            <person name="Cunningham F."/>
            <person name="Bouk N."/>
            <person name="Chen H.C."/>
            <person name="Agarwala R."/>
            <person name="McLaren W.M."/>
            <person name="Ritchie G.R."/>
            <person name="Albracht D."/>
            <person name="Kremitzki M."/>
            <person name="Rock S."/>
            <person name="Kotkiewicz H."/>
            <person name="Kremitzki C."/>
            <person name="Wollam A."/>
            <person name="Trani L."/>
            <person name="Fulton L."/>
            <person name="Fulton R."/>
            <person name="Matthews L."/>
            <person name="Whitehead S."/>
            <person name="Chow W."/>
            <person name="Torrance J."/>
            <person name="Dunn M."/>
            <person name="Harden G."/>
            <person name="Threadgold G."/>
            <person name="Wood J."/>
            <person name="Collins J."/>
            <person name="Heath P."/>
            <person name="Griffiths G."/>
            <person name="Pelan S."/>
            <person name="Grafham D."/>
            <person name="Eichler E.E."/>
            <person name="Weinstock G."/>
            <person name="Mardis E.R."/>
            <person name="Wilson R.K."/>
            <person name="Howe K."/>
            <person name="Flicek P."/>
            <person name="Hubbard T."/>
        </authorList>
    </citation>
    <scope>NUCLEOTIDE SEQUENCE [LARGE SCALE GENOMIC DNA]</scope>
    <source>
        <strain evidence="2 4">C57BL/6J</strain>
    </source>
</reference>
<dbReference type="ExpressionAtlas" id="A0A1W2P8A2">
    <property type="expression patterns" value="baseline and differential"/>
</dbReference>
<feature type="compositionally biased region" description="Polar residues" evidence="1">
    <location>
        <begin position="41"/>
        <end position="58"/>
    </location>
</feature>
<evidence type="ECO:0000313" key="3">
    <source>
        <dbReference type="MGI" id="MGI:1334463"/>
    </source>
</evidence>
<dbReference type="Antibodypedia" id="30616">
    <property type="antibodies" value="108 antibodies from 18 providers"/>
</dbReference>
<dbReference type="Proteomes" id="UP000000589">
    <property type="component" value="Chromosome 4"/>
</dbReference>
<reference evidence="2" key="3">
    <citation type="submission" date="2025-08" db="UniProtKB">
        <authorList>
            <consortium name="Ensembl"/>
        </authorList>
    </citation>
    <scope>IDENTIFICATION</scope>
    <source>
        <strain evidence="2">C57BL/6J</strain>
    </source>
</reference>
<dbReference type="MGI" id="MGI:1334463">
    <property type="gene designation" value="Crybg2"/>
</dbReference>
<gene>
    <name evidence="2 3" type="primary">Crybg2</name>
</gene>
<accession>A0A1W2P8A2</accession>
<dbReference type="Bgee" id="ENSMUSG00000012123">
    <property type="expression patterns" value="Expressed in esophagus and 83 other cell types or tissues"/>
</dbReference>
<dbReference type="ProteomicsDB" id="355842"/>
<dbReference type="GeneTree" id="ENSGT00940000157740"/>
<proteinExistence type="predicted"/>
<evidence type="ECO:0000256" key="1">
    <source>
        <dbReference type="SAM" id="MobiDB-lite"/>
    </source>
</evidence>
<organism evidence="2 4">
    <name type="scientific">Mus musculus</name>
    <name type="common">Mouse</name>
    <dbReference type="NCBI Taxonomy" id="10090"/>
    <lineage>
        <taxon>Eukaryota</taxon>
        <taxon>Metazoa</taxon>
        <taxon>Chordata</taxon>
        <taxon>Craniata</taxon>
        <taxon>Vertebrata</taxon>
        <taxon>Euteleostomi</taxon>
        <taxon>Mammalia</taxon>
        <taxon>Eutheria</taxon>
        <taxon>Euarchontoglires</taxon>
        <taxon>Glires</taxon>
        <taxon>Rodentia</taxon>
        <taxon>Myomorpha</taxon>
        <taxon>Muroidea</taxon>
        <taxon>Muridae</taxon>
        <taxon>Murinae</taxon>
        <taxon>Mus</taxon>
        <taxon>Mus</taxon>
    </lineage>
</organism>
<reference evidence="2 4" key="1">
    <citation type="journal article" date="2009" name="PLoS Biol.">
        <title>Lineage-specific biology revealed by a finished genome assembly of the mouse.</title>
        <authorList>
            <consortium name="Mouse Genome Sequencing Consortium"/>
            <person name="Church D.M."/>
            <person name="Goodstadt L."/>
            <person name="Hillier L.W."/>
            <person name="Zody M.C."/>
            <person name="Goldstein S."/>
            <person name="She X."/>
            <person name="Bult C.J."/>
            <person name="Agarwala R."/>
            <person name="Cherry J.L."/>
            <person name="DiCuccio M."/>
            <person name="Hlavina W."/>
            <person name="Kapustin Y."/>
            <person name="Meric P."/>
            <person name="Maglott D."/>
            <person name="Birtle Z."/>
            <person name="Marques A.C."/>
            <person name="Graves T."/>
            <person name="Zhou S."/>
            <person name="Teague B."/>
            <person name="Potamousis K."/>
            <person name="Churas C."/>
            <person name="Place M."/>
            <person name="Herschleb J."/>
            <person name="Runnheim R."/>
            <person name="Forrest D."/>
            <person name="Amos-Landgraf J."/>
            <person name="Schwartz D.C."/>
            <person name="Cheng Z."/>
            <person name="Lindblad-Toh K."/>
            <person name="Eichler E.E."/>
            <person name="Ponting C.P."/>
        </authorList>
    </citation>
    <scope>NUCLEOTIDE SEQUENCE [LARGE SCALE GENOMIC DNA]</scope>
    <source>
        <strain evidence="2 4">C57BL/6J</strain>
    </source>
</reference>
<protein>
    <submittedName>
        <fullName evidence="2">Crystallin beta-gamma domain containing 2</fullName>
    </submittedName>
</protein>
<dbReference type="AGR" id="MGI:1334463"/>
<evidence type="ECO:0000313" key="2">
    <source>
        <dbReference type="Ensembl" id="ENSMUSP00000152001.3"/>
    </source>
</evidence>